<dbReference type="InterPro" id="IPR028082">
    <property type="entry name" value="Peripla_BP_I"/>
</dbReference>
<dbReference type="InterPro" id="IPR025997">
    <property type="entry name" value="SBP_2_dom"/>
</dbReference>
<dbReference type="Gene3D" id="3.40.50.2300">
    <property type="match status" value="2"/>
</dbReference>
<protein>
    <submittedName>
        <fullName evidence="5">Unannotated protein</fullName>
    </submittedName>
</protein>
<dbReference type="SUPFAM" id="SSF53822">
    <property type="entry name" value="Periplasmic binding protein-like I"/>
    <property type="match status" value="1"/>
</dbReference>
<dbReference type="GO" id="GO:0030246">
    <property type="term" value="F:carbohydrate binding"/>
    <property type="evidence" value="ECO:0007669"/>
    <property type="project" value="UniProtKB-ARBA"/>
</dbReference>
<evidence type="ECO:0000256" key="1">
    <source>
        <dbReference type="ARBA" id="ARBA00004196"/>
    </source>
</evidence>
<proteinExistence type="inferred from homology"/>
<dbReference type="EMBL" id="CAFBRB010000003">
    <property type="protein sequence ID" value="CAB5070902.1"/>
    <property type="molecule type" value="Genomic_DNA"/>
</dbReference>
<name>A0A6J7V0B9_9ZZZZ</name>
<gene>
    <name evidence="5" type="ORF">UFOPK4401_00071</name>
</gene>
<feature type="domain" description="Periplasmic binding protein" evidence="4">
    <location>
        <begin position="88"/>
        <end position="346"/>
    </location>
</feature>
<evidence type="ECO:0000256" key="3">
    <source>
        <dbReference type="ARBA" id="ARBA00022729"/>
    </source>
</evidence>
<accession>A0A6J7V0B9</accession>
<evidence type="ECO:0000256" key="2">
    <source>
        <dbReference type="ARBA" id="ARBA00007639"/>
    </source>
</evidence>
<comment type="subcellular location">
    <subcellularLocation>
        <location evidence="1">Cell envelope</location>
    </subcellularLocation>
</comment>
<dbReference type="PANTHER" id="PTHR46847">
    <property type="entry name" value="D-ALLOSE-BINDING PERIPLASMIC PROTEIN-RELATED"/>
    <property type="match status" value="1"/>
</dbReference>
<reference evidence="5" key="1">
    <citation type="submission" date="2020-05" db="EMBL/GenBank/DDBJ databases">
        <authorList>
            <person name="Chiriac C."/>
            <person name="Salcher M."/>
            <person name="Ghai R."/>
            <person name="Kavagutti S V."/>
        </authorList>
    </citation>
    <scope>NUCLEOTIDE SEQUENCE</scope>
</reference>
<dbReference type="PANTHER" id="PTHR46847:SF1">
    <property type="entry name" value="D-ALLOSE-BINDING PERIPLASMIC PROTEIN-RELATED"/>
    <property type="match status" value="1"/>
</dbReference>
<organism evidence="5">
    <name type="scientific">freshwater metagenome</name>
    <dbReference type="NCBI Taxonomy" id="449393"/>
    <lineage>
        <taxon>unclassified sequences</taxon>
        <taxon>metagenomes</taxon>
        <taxon>ecological metagenomes</taxon>
    </lineage>
</organism>
<dbReference type="AlphaFoldDB" id="A0A6J7V0B9"/>
<dbReference type="GO" id="GO:0030313">
    <property type="term" value="C:cell envelope"/>
    <property type="evidence" value="ECO:0007669"/>
    <property type="project" value="UniProtKB-SubCell"/>
</dbReference>
<sequence length="392" mass="41163">MRRDINNARPAAGSRPRNKHVVALSLTVGIALTASILAPTVAANAATSEAAAGIARATAVIKAYSKPPTWKGPSSTVSVKGLAGKRVVYINVSSGIPVLKYWSDHVTDLALKYGGVKVEVVDAKGSVDEANKGIAMAIATKANVVLLQAFATSLFTKQIADMHAAGIKVITGNTGVPGDVSGGQDAEVSFDYAQVGRIVADWFVIDSKGKGKALVISSDDVPASPTQARATIAEAKKNCPTCSVTLKDVQIPQWETSIPTLFQSTMNTEPDRTYLLPIYDGQSLPGLGAIRTAGAGSKVKVGTFNATPGIVESLKDPKSGLKLDVGGNNEWWAYAGTDTIFRVLSGTAPIANYNIGLRVFSTSNADLISGSDDGAWYGYTGFRARFKTLWKK</sequence>
<comment type="similarity">
    <text evidence="2">Belongs to the bacterial solute-binding protein 2 family.</text>
</comment>
<dbReference type="Pfam" id="PF13407">
    <property type="entry name" value="Peripla_BP_4"/>
    <property type="match status" value="1"/>
</dbReference>
<evidence type="ECO:0000259" key="4">
    <source>
        <dbReference type="Pfam" id="PF13407"/>
    </source>
</evidence>
<keyword evidence="3" id="KW-0732">Signal</keyword>
<evidence type="ECO:0000313" key="5">
    <source>
        <dbReference type="EMBL" id="CAB5070902.1"/>
    </source>
</evidence>